<dbReference type="Gene3D" id="3.90.1150.10">
    <property type="entry name" value="Aspartate Aminotransferase, domain 1"/>
    <property type="match status" value="1"/>
</dbReference>
<dbReference type="EMBL" id="QGTJ01000004">
    <property type="protein sequence ID" value="PWV62209.1"/>
    <property type="molecule type" value="Genomic_DNA"/>
</dbReference>
<accession>A0A317N0K2</accession>
<keyword evidence="3" id="KW-1185">Reference proteome</keyword>
<sequence>MFHKSMNIADYDAELFASMQSEAERQEAHIELIASENYASPRVLEAQGSV</sequence>
<dbReference type="Proteomes" id="UP000246569">
    <property type="component" value="Unassembled WGS sequence"/>
</dbReference>
<dbReference type="GO" id="GO:0032259">
    <property type="term" value="P:methylation"/>
    <property type="evidence" value="ECO:0007669"/>
    <property type="project" value="UniProtKB-KW"/>
</dbReference>
<dbReference type="InterPro" id="IPR039429">
    <property type="entry name" value="SHMT-like_dom"/>
</dbReference>
<keyword evidence="2" id="KW-0489">Methyltransferase</keyword>
<name>A0A317N0K2_9GAMM</name>
<dbReference type="Pfam" id="PF00464">
    <property type="entry name" value="SHMT"/>
    <property type="match status" value="1"/>
</dbReference>
<dbReference type="InterPro" id="IPR015422">
    <property type="entry name" value="PyrdxlP-dep_Trfase_small"/>
</dbReference>
<comment type="caution">
    <text evidence="2">The sequence shown here is derived from an EMBL/GenBank/DDBJ whole genome shotgun (WGS) entry which is preliminary data.</text>
</comment>
<dbReference type="Gene3D" id="3.40.640.10">
    <property type="entry name" value="Type I PLP-dependent aspartate aminotransferase-like (Major domain)"/>
    <property type="match status" value="1"/>
</dbReference>
<dbReference type="SUPFAM" id="SSF53383">
    <property type="entry name" value="PLP-dependent transferases"/>
    <property type="match status" value="1"/>
</dbReference>
<evidence type="ECO:0000313" key="2">
    <source>
        <dbReference type="EMBL" id="PWV62209.1"/>
    </source>
</evidence>
<protein>
    <submittedName>
        <fullName evidence="2">Serine hydroxymethyltransferase</fullName>
    </submittedName>
</protein>
<feature type="domain" description="Serine hydroxymethyltransferase-like" evidence="1">
    <location>
        <begin position="9"/>
        <end position="50"/>
    </location>
</feature>
<gene>
    <name evidence="2" type="ORF">C7443_1041</name>
</gene>
<dbReference type="AlphaFoldDB" id="A0A317N0K2"/>
<feature type="non-terminal residue" evidence="2">
    <location>
        <position position="50"/>
    </location>
</feature>
<reference evidence="2 3" key="1">
    <citation type="submission" date="2018-05" db="EMBL/GenBank/DDBJ databases">
        <title>Genomic Encyclopedia of Type Strains, Phase IV (KMG-IV): sequencing the most valuable type-strain genomes for metagenomic binning, comparative biology and taxonomic classification.</title>
        <authorList>
            <person name="Goeker M."/>
        </authorList>
    </citation>
    <scope>NUCLEOTIDE SEQUENCE [LARGE SCALE GENOMIC DNA]</scope>
    <source>
        <strain evidence="2 3">DSM 23606</strain>
    </source>
</reference>
<organism evidence="2 3">
    <name type="scientific">Plasticicumulans acidivorans</name>
    <dbReference type="NCBI Taxonomy" id="886464"/>
    <lineage>
        <taxon>Bacteria</taxon>
        <taxon>Pseudomonadati</taxon>
        <taxon>Pseudomonadota</taxon>
        <taxon>Gammaproteobacteria</taxon>
        <taxon>Candidatus Competibacteraceae</taxon>
        <taxon>Plasticicumulans</taxon>
    </lineage>
</organism>
<dbReference type="InterPro" id="IPR015421">
    <property type="entry name" value="PyrdxlP-dep_Trfase_major"/>
</dbReference>
<dbReference type="GO" id="GO:0008168">
    <property type="term" value="F:methyltransferase activity"/>
    <property type="evidence" value="ECO:0007669"/>
    <property type="project" value="UniProtKB-KW"/>
</dbReference>
<dbReference type="InterPro" id="IPR015424">
    <property type="entry name" value="PyrdxlP-dep_Trfase"/>
</dbReference>
<proteinExistence type="predicted"/>
<evidence type="ECO:0000259" key="1">
    <source>
        <dbReference type="Pfam" id="PF00464"/>
    </source>
</evidence>
<evidence type="ECO:0000313" key="3">
    <source>
        <dbReference type="Proteomes" id="UP000246569"/>
    </source>
</evidence>
<keyword evidence="2" id="KW-0808">Transferase</keyword>